<evidence type="ECO:0000313" key="3">
    <source>
        <dbReference type="WBParaSite" id="HCON_00140070-00001"/>
    </source>
</evidence>
<dbReference type="Proteomes" id="UP000025227">
    <property type="component" value="Unplaced"/>
</dbReference>
<feature type="signal peptide" evidence="1">
    <location>
        <begin position="1"/>
        <end position="20"/>
    </location>
</feature>
<reference evidence="3" key="1">
    <citation type="submission" date="2020-12" db="UniProtKB">
        <authorList>
            <consortium name="WormBaseParasite"/>
        </authorList>
    </citation>
    <scope>IDENTIFICATION</scope>
    <source>
        <strain evidence="3">MHco3</strain>
    </source>
</reference>
<keyword evidence="2" id="KW-1185">Reference proteome</keyword>
<dbReference type="AlphaFoldDB" id="A0A7I4YTX2"/>
<sequence length="43" mass="4983">MDRTLFFFLIFLSLVMLTAQMVMRKIPAPPGSEDDYIYIMPIG</sequence>
<accession>A0A7I4YTX2</accession>
<protein>
    <submittedName>
        <fullName evidence="3">Protein C15C8.6</fullName>
    </submittedName>
</protein>
<keyword evidence="1" id="KW-0732">Signal</keyword>
<organism evidence="2 3">
    <name type="scientific">Haemonchus contortus</name>
    <name type="common">Barber pole worm</name>
    <dbReference type="NCBI Taxonomy" id="6289"/>
    <lineage>
        <taxon>Eukaryota</taxon>
        <taxon>Metazoa</taxon>
        <taxon>Ecdysozoa</taxon>
        <taxon>Nematoda</taxon>
        <taxon>Chromadorea</taxon>
        <taxon>Rhabditida</taxon>
        <taxon>Rhabditina</taxon>
        <taxon>Rhabditomorpha</taxon>
        <taxon>Strongyloidea</taxon>
        <taxon>Trichostrongylidae</taxon>
        <taxon>Haemonchus</taxon>
    </lineage>
</organism>
<feature type="chain" id="PRO_5035439573" evidence="1">
    <location>
        <begin position="21"/>
        <end position="43"/>
    </location>
</feature>
<dbReference type="WBParaSite" id="HCON_00140070-00001">
    <property type="protein sequence ID" value="HCON_00140070-00001"/>
    <property type="gene ID" value="HCON_00140070"/>
</dbReference>
<evidence type="ECO:0000256" key="1">
    <source>
        <dbReference type="SAM" id="SignalP"/>
    </source>
</evidence>
<name>A0A7I4YTX2_HAECO</name>
<proteinExistence type="predicted"/>
<evidence type="ECO:0000313" key="2">
    <source>
        <dbReference type="Proteomes" id="UP000025227"/>
    </source>
</evidence>